<evidence type="ECO:0000256" key="2">
    <source>
        <dbReference type="ARBA" id="ARBA00022448"/>
    </source>
</evidence>
<evidence type="ECO:0000256" key="10">
    <source>
        <dbReference type="SAM" id="Phobius"/>
    </source>
</evidence>
<feature type="transmembrane region" description="Helical" evidence="10">
    <location>
        <begin position="192"/>
        <end position="216"/>
    </location>
</feature>
<dbReference type="InterPro" id="IPR001708">
    <property type="entry name" value="YidC/ALB3/OXA1/COX18"/>
</dbReference>
<evidence type="ECO:0000256" key="8">
    <source>
        <dbReference type="ARBA" id="ARBA00023186"/>
    </source>
</evidence>
<organism evidence="12 13">
    <name type="scientific">Peptoniphilus olsenii</name>
    <dbReference type="NCBI Taxonomy" id="411570"/>
    <lineage>
        <taxon>Bacteria</taxon>
        <taxon>Bacillati</taxon>
        <taxon>Bacillota</taxon>
        <taxon>Tissierellia</taxon>
        <taxon>Tissierellales</taxon>
        <taxon>Peptoniphilaceae</taxon>
        <taxon>Peptoniphilus</taxon>
    </lineage>
</organism>
<keyword evidence="2" id="KW-0813">Transport</keyword>
<feature type="transmembrane region" description="Helical" evidence="10">
    <location>
        <begin position="153"/>
        <end position="171"/>
    </location>
</feature>
<dbReference type="InterPro" id="IPR028055">
    <property type="entry name" value="YidC/Oxa/ALB_C"/>
</dbReference>
<dbReference type="EMBL" id="JBEPMA010000008">
    <property type="protein sequence ID" value="MET3617756.1"/>
    <property type="molecule type" value="Genomic_DNA"/>
</dbReference>
<keyword evidence="13" id="KW-1185">Reference proteome</keyword>
<comment type="caution">
    <text evidence="12">The sequence shown here is derived from an EMBL/GenBank/DDBJ whole genome shotgun (WGS) entry which is preliminary data.</text>
</comment>
<dbReference type="InterPro" id="IPR047196">
    <property type="entry name" value="YidC_ALB_C"/>
</dbReference>
<proteinExistence type="inferred from homology"/>
<feature type="domain" description="Membrane insertase YidC/Oxa/ALB C-terminal" evidence="11">
    <location>
        <begin position="34"/>
        <end position="230"/>
    </location>
</feature>
<keyword evidence="5" id="KW-0653">Protein transport</keyword>
<evidence type="ECO:0000256" key="7">
    <source>
        <dbReference type="ARBA" id="ARBA00023136"/>
    </source>
</evidence>
<name>A0ABV2JBX2_9FIRM</name>
<protein>
    <submittedName>
        <fullName evidence="12">YidC/Oxa1 family membrane protein insertase</fullName>
    </submittedName>
</protein>
<evidence type="ECO:0000313" key="13">
    <source>
        <dbReference type="Proteomes" id="UP001549162"/>
    </source>
</evidence>
<evidence type="ECO:0000313" key="12">
    <source>
        <dbReference type="EMBL" id="MET3617756.1"/>
    </source>
</evidence>
<keyword evidence="6 10" id="KW-1133">Transmembrane helix</keyword>
<evidence type="ECO:0000256" key="1">
    <source>
        <dbReference type="ARBA" id="ARBA00004651"/>
    </source>
</evidence>
<evidence type="ECO:0000256" key="5">
    <source>
        <dbReference type="ARBA" id="ARBA00022927"/>
    </source>
</evidence>
<feature type="transmembrane region" description="Helical" evidence="10">
    <location>
        <begin position="98"/>
        <end position="119"/>
    </location>
</feature>
<keyword evidence="3" id="KW-1003">Cell membrane</keyword>
<sequence length="242" mass="27262">MSLISSLLGSFVRLIYNLLAGTIPQEPESISFLALSIIIATIIIKILILPLNISQTKNQKKLAKLQPQIMELQRKYKNDPQTLAAKQQKLYKESNYKMSAGCLPMILTLVILMAFYRVFLYPQRYAFTDPGVYEAMSKNFFHISNLDNPDTTLIMPLVAAVSTFLMSFISMKNPATQGAGADQAQSMMKSMMIVMPILIFMMGKNFAAGLVIYWTVSNLFAIVQQLITNKIVKDEVEEVNER</sequence>
<dbReference type="NCBIfam" id="TIGR03592">
    <property type="entry name" value="yidC_oxa1_cterm"/>
    <property type="match status" value="1"/>
</dbReference>
<gene>
    <name evidence="12" type="ORF">ABID14_001390</name>
</gene>
<reference evidence="12 13" key="1">
    <citation type="submission" date="2024-06" db="EMBL/GenBank/DDBJ databases">
        <title>Genomic Encyclopedia of Type Strains, Phase IV (KMG-IV): sequencing the most valuable type-strain genomes for metagenomic binning, comparative biology and taxonomic classification.</title>
        <authorList>
            <person name="Goeker M."/>
        </authorList>
    </citation>
    <scope>NUCLEOTIDE SEQUENCE [LARGE SCALE GENOMIC DNA]</scope>
    <source>
        <strain evidence="12 13">DSM 21460</strain>
    </source>
</reference>
<keyword evidence="8" id="KW-0143">Chaperone</keyword>
<evidence type="ECO:0000256" key="3">
    <source>
        <dbReference type="ARBA" id="ARBA00022475"/>
    </source>
</evidence>
<evidence type="ECO:0000256" key="9">
    <source>
        <dbReference type="RuleBase" id="RU003945"/>
    </source>
</evidence>
<dbReference type="CDD" id="cd20070">
    <property type="entry name" value="5TM_YidC_Alb3"/>
    <property type="match status" value="1"/>
</dbReference>
<dbReference type="Proteomes" id="UP001549162">
    <property type="component" value="Unassembled WGS sequence"/>
</dbReference>
<dbReference type="RefSeq" id="WP_354368497.1">
    <property type="nucleotide sequence ID" value="NZ_JBEPMA010000008.1"/>
</dbReference>
<dbReference type="PANTHER" id="PTHR12428">
    <property type="entry name" value="OXA1"/>
    <property type="match status" value="1"/>
</dbReference>
<comment type="similarity">
    <text evidence="9">Belongs to the OXA1/ALB3/YidC family.</text>
</comment>
<accession>A0ABV2JBX2</accession>
<dbReference type="Pfam" id="PF02096">
    <property type="entry name" value="60KD_IMP"/>
    <property type="match status" value="1"/>
</dbReference>
<keyword evidence="7 10" id="KW-0472">Membrane</keyword>
<comment type="subcellular location">
    <subcellularLocation>
        <location evidence="1">Cell membrane</location>
        <topology evidence="1">Multi-pass membrane protein</topology>
    </subcellularLocation>
    <subcellularLocation>
        <location evidence="9">Membrane</location>
        <topology evidence="9">Multi-pass membrane protein</topology>
    </subcellularLocation>
</comment>
<dbReference type="PANTHER" id="PTHR12428:SF65">
    <property type="entry name" value="CYTOCHROME C OXIDASE ASSEMBLY PROTEIN COX18, MITOCHONDRIAL"/>
    <property type="match status" value="1"/>
</dbReference>
<evidence type="ECO:0000259" key="11">
    <source>
        <dbReference type="Pfam" id="PF02096"/>
    </source>
</evidence>
<evidence type="ECO:0000256" key="4">
    <source>
        <dbReference type="ARBA" id="ARBA00022692"/>
    </source>
</evidence>
<keyword evidence="4 9" id="KW-0812">Transmembrane</keyword>
<evidence type="ECO:0000256" key="6">
    <source>
        <dbReference type="ARBA" id="ARBA00022989"/>
    </source>
</evidence>
<feature type="transmembrane region" description="Helical" evidence="10">
    <location>
        <begin position="30"/>
        <end position="51"/>
    </location>
</feature>